<evidence type="ECO:0000256" key="1">
    <source>
        <dbReference type="SAM" id="MobiDB-lite"/>
    </source>
</evidence>
<feature type="compositionally biased region" description="Low complexity" evidence="1">
    <location>
        <begin position="113"/>
        <end position="122"/>
    </location>
</feature>
<protein>
    <submittedName>
        <fullName evidence="2">Uncharacterized protein</fullName>
    </submittedName>
</protein>
<keyword evidence="3" id="KW-1185">Reference proteome</keyword>
<feature type="region of interest" description="Disordered" evidence="1">
    <location>
        <begin position="29"/>
        <end position="51"/>
    </location>
</feature>
<feature type="region of interest" description="Disordered" evidence="1">
    <location>
        <begin position="106"/>
        <end position="148"/>
    </location>
</feature>
<evidence type="ECO:0000313" key="2">
    <source>
        <dbReference type="EMBL" id="KAJ1085583.1"/>
    </source>
</evidence>
<evidence type="ECO:0000313" key="3">
    <source>
        <dbReference type="Proteomes" id="UP001066276"/>
    </source>
</evidence>
<proteinExistence type="predicted"/>
<dbReference type="AlphaFoldDB" id="A0AAV7L3B3"/>
<accession>A0AAV7L3B3</accession>
<gene>
    <name evidence="2" type="ORF">NDU88_005713</name>
</gene>
<reference evidence="2" key="1">
    <citation type="journal article" date="2022" name="bioRxiv">
        <title>Sequencing and chromosome-scale assembly of the giantPleurodeles waltlgenome.</title>
        <authorList>
            <person name="Brown T."/>
            <person name="Elewa A."/>
            <person name="Iarovenko S."/>
            <person name="Subramanian E."/>
            <person name="Araus A.J."/>
            <person name="Petzold A."/>
            <person name="Susuki M."/>
            <person name="Suzuki K.-i.T."/>
            <person name="Hayashi T."/>
            <person name="Toyoda A."/>
            <person name="Oliveira C."/>
            <person name="Osipova E."/>
            <person name="Leigh N.D."/>
            <person name="Simon A."/>
            <person name="Yun M.H."/>
        </authorList>
    </citation>
    <scope>NUCLEOTIDE SEQUENCE</scope>
    <source>
        <strain evidence="2">20211129_DDA</strain>
        <tissue evidence="2">Liver</tissue>
    </source>
</reference>
<organism evidence="2 3">
    <name type="scientific">Pleurodeles waltl</name>
    <name type="common">Iberian ribbed newt</name>
    <dbReference type="NCBI Taxonomy" id="8319"/>
    <lineage>
        <taxon>Eukaryota</taxon>
        <taxon>Metazoa</taxon>
        <taxon>Chordata</taxon>
        <taxon>Craniata</taxon>
        <taxon>Vertebrata</taxon>
        <taxon>Euteleostomi</taxon>
        <taxon>Amphibia</taxon>
        <taxon>Batrachia</taxon>
        <taxon>Caudata</taxon>
        <taxon>Salamandroidea</taxon>
        <taxon>Salamandridae</taxon>
        <taxon>Pleurodelinae</taxon>
        <taxon>Pleurodeles</taxon>
    </lineage>
</organism>
<dbReference type="EMBL" id="JANPWB010000016">
    <property type="protein sequence ID" value="KAJ1085583.1"/>
    <property type="molecule type" value="Genomic_DNA"/>
</dbReference>
<name>A0AAV7L3B3_PLEWA</name>
<dbReference type="Proteomes" id="UP001066276">
    <property type="component" value="Chromosome 12"/>
</dbReference>
<comment type="caution">
    <text evidence="2">The sequence shown here is derived from an EMBL/GenBank/DDBJ whole genome shotgun (WGS) entry which is preliminary data.</text>
</comment>
<sequence length="148" mass="16354">MVPQLALSGWKDLEYLLLAVERKKVRGIHQVSKPRSRPGLCSANTSDAEPSNGRAAYQLCQLGGRSEGLLGALRVWGGRGQSRQPLKDLRETCFWFVAVRGAGRPCPVPGRGAPSPALQPPRRLLRPFSPPGAWERPGSQWTRGHRRR</sequence>